<keyword evidence="1" id="KW-0472">Membrane</keyword>
<dbReference type="Proteomes" id="UP000199114">
    <property type="component" value="Unassembled WGS sequence"/>
</dbReference>
<dbReference type="GeneID" id="63183744"/>
<reference evidence="3" key="1">
    <citation type="submission" date="2016-10" db="EMBL/GenBank/DDBJ databases">
        <authorList>
            <person name="Varghese N."/>
            <person name="Submissions S."/>
        </authorList>
    </citation>
    <scope>NUCLEOTIDE SEQUENCE [LARGE SCALE GENOMIC DNA]</scope>
    <source>
        <strain evidence="3">DSM 25055</strain>
    </source>
</reference>
<organism evidence="2 3">
    <name type="scientific">Natrinema salaciae</name>
    <dbReference type="NCBI Taxonomy" id="1186196"/>
    <lineage>
        <taxon>Archaea</taxon>
        <taxon>Methanobacteriati</taxon>
        <taxon>Methanobacteriota</taxon>
        <taxon>Stenosarchaea group</taxon>
        <taxon>Halobacteria</taxon>
        <taxon>Halobacteriales</taxon>
        <taxon>Natrialbaceae</taxon>
        <taxon>Natrinema</taxon>
    </lineage>
</organism>
<proteinExistence type="predicted"/>
<dbReference type="STRING" id="1186196.SAMN04489841_2660"/>
<keyword evidence="3" id="KW-1185">Reference proteome</keyword>
<evidence type="ECO:0000313" key="3">
    <source>
        <dbReference type="Proteomes" id="UP000199114"/>
    </source>
</evidence>
<dbReference type="EMBL" id="FOFD01000003">
    <property type="protein sequence ID" value="SEQ89432.1"/>
    <property type="molecule type" value="Genomic_DNA"/>
</dbReference>
<keyword evidence="1" id="KW-0812">Transmembrane</keyword>
<evidence type="ECO:0000313" key="2">
    <source>
        <dbReference type="EMBL" id="SEQ89432.1"/>
    </source>
</evidence>
<gene>
    <name evidence="2" type="ORF">SAMN04489841_2660</name>
</gene>
<accession>A0A1H9JRH9</accession>
<feature type="transmembrane region" description="Helical" evidence="1">
    <location>
        <begin position="12"/>
        <end position="29"/>
    </location>
</feature>
<sequence length="48" mass="5730">MPESGSVELLWLFGPFAVYLVLLAVYYVWEGKRERQLRRRYEGENHGN</sequence>
<dbReference type="RefSeq" id="WP_175480136.1">
    <property type="nucleotide sequence ID" value="NZ_FOFD01000003.1"/>
</dbReference>
<name>A0A1H9JRH9_9EURY</name>
<dbReference type="AlphaFoldDB" id="A0A1H9JRH9"/>
<keyword evidence="1" id="KW-1133">Transmembrane helix</keyword>
<protein>
    <submittedName>
        <fullName evidence="2">Uncharacterized protein</fullName>
    </submittedName>
</protein>
<evidence type="ECO:0000256" key="1">
    <source>
        <dbReference type="SAM" id="Phobius"/>
    </source>
</evidence>